<comment type="cofactor">
    <cofactor evidence="1">
        <name>Mg(2+)</name>
        <dbReference type="ChEBI" id="CHEBI:18420"/>
    </cofactor>
</comment>
<dbReference type="InterPro" id="IPR000086">
    <property type="entry name" value="NUDIX_hydrolase_dom"/>
</dbReference>
<feature type="region of interest" description="Disordered" evidence="5">
    <location>
        <begin position="1"/>
        <end position="40"/>
    </location>
</feature>
<evidence type="ECO:0000259" key="6">
    <source>
        <dbReference type="PROSITE" id="PS51462"/>
    </source>
</evidence>
<reference evidence="7 8" key="1">
    <citation type="journal article" date="2017" name="Int. J. Syst. Evol. Microbiol.">
        <title>Pseudokineococcus basanitobsidens sp. nov., isolated from volcanic rock.</title>
        <authorList>
            <person name="Lee D.W."/>
            <person name="Park M.Y."/>
            <person name="Kim J.J."/>
            <person name="Kim B.S."/>
        </authorList>
    </citation>
    <scope>NUCLEOTIDE SEQUENCE [LARGE SCALE GENOMIC DNA]</scope>
    <source>
        <strain evidence="7 8">DSM 103726</strain>
    </source>
</reference>
<dbReference type="RefSeq" id="WP_339573797.1">
    <property type="nucleotide sequence ID" value="NZ_JBBIAA010000002.1"/>
</dbReference>
<name>A0ABU8RHC1_9ACTN</name>
<dbReference type="PROSITE" id="PS00893">
    <property type="entry name" value="NUDIX_BOX"/>
    <property type="match status" value="1"/>
</dbReference>
<dbReference type="InterPro" id="IPR020084">
    <property type="entry name" value="NUDIX_hydrolase_CS"/>
</dbReference>
<accession>A0ABU8RHC1</accession>
<evidence type="ECO:0000256" key="5">
    <source>
        <dbReference type="SAM" id="MobiDB-lite"/>
    </source>
</evidence>
<keyword evidence="8" id="KW-1185">Reference proteome</keyword>
<dbReference type="InterPro" id="IPR020476">
    <property type="entry name" value="Nudix_hydrolase"/>
</dbReference>
<evidence type="ECO:0000256" key="3">
    <source>
        <dbReference type="ARBA" id="ARBA00022801"/>
    </source>
</evidence>
<evidence type="ECO:0000313" key="8">
    <source>
        <dbReference type="Proteomes" id="UP001387100"/>
    </source>
</evidence>
<feature type="compositionally biased region" description="Basic and acidic residues" evidence="5">
    <location>
        <begin position="30"/>
        <end position="40"/>
    </location>
</feature>
<dbReference type="Gene3D" id="3.90.79.10">
    <property type="entry name" value="Nucleoside Triphosphate Pyrophosphohydrolase"/>
    <property type="match status" value="1"/>
</dbReference>
<dbReference type="PANTHER" id="PTHR43046">
    <property type="entry name" value="GDP-MANNOSE MANNOSYL HYDROLASE"/>
    <property type="match status" value="1"/>
</dbReference>
<evidence type="ECO:0000313" key="7">
    <source>
        <dbReference type="EMBL" id="MEJ5944418.1"/>
    </source>
</evidence>
<gene>
    <name evidence="7" type="ORF">WDZ17_03820</name>
</gene>
<dbReference type="InterPro" id="IPR015797">
    <property type="entry name" value="NUDIX_hydrolase-like_dom_sf"/>
</dbReference>
<proteinExistence type="inferred from homology"/>
<comment type="similarity">
    <text evidence="2 4">Belongs to the Nudix hydrolase family.</text>
</comment>
<comment type="caution">
    <text evidence="7">The sequence shown here is derived from an EMBL/GenBank/DDBJ whole genome shotgun (WGS) entry which is preliminary data.</text>
</comment>
<dbReference type="PRINTS" id="PR00502">
    <property type="entry name" value="NUDIXFAMILY"/>
</dbReference>
<dbReference type="SUPFAM" id="SSF55811">
    <property type="entry name" value="Nudix"/>
    <property type="match status" value="1"/>
</dbReference>
<organism evidence="7 8">
    <name type="scientific">Pseudokineococcus basanitobsidens</name>
    <dbReference type="NCBI Taxonomy" id="1926649"/>
    <lineage>
        <taxon>Bacteria</taxon>
        <taxon>Bacillati</taxon>
        <taxon>Actinomycetota</taxon>
        <taxon>Actinomycetes</taxon>
        <taxon>Kineosporiales</taxon>
        <taxon>Kineosporiaceae</taxon>
        <taxon>Pseudokineococcus</taxon>
    </lineage>
</organism>
<dbReference type="Pfam" id="PF00293">
    <property type="entry name" value="NUDIX"/>
    <property type="match status" value="1"/>
</dbReference>
<protein>
    <submittedName>
        <fullName evidence="7">NUDIX domain-containing protein</fullName>
    </submittedName>
</protein>
<evidence type="ECO:0000256" key="2">
    <source>
        <dbReference type="ARBA" id="ARBA00005582"/>
    </source>
</evidence>
<evidence type="ECO:0000256" key="4">
    <source>
        <dbReference type="RuleBase" id="RU003476"/>
    </source>
</evidence>
<evidence type="ECO:0000256" key="1">
    <source>
        <dbReference type="ARBA" id="ARBA00001946"/>
    </source>
</evidence>
<dbReference type="EMBL" id="JBBIAA010000002">
    <property type="protein sequence ID" value="MEJ5944418.1"/>
    <property type="molecule type" value="Genomic_DNA"/>
</dbReference>
<dbReference type="PANTHER" id="PTHR43046:SF16">
    <property type="entry name" value="ADP-RIBOSE PYROPHOSPHATASE YJHB-RELATED"/>
    <property type="match status" value="1"/>
</dbReference>
<dbReference type="PROSITE" id="PS51462">
    <property type="entry name" value="NUDIX"/>
    <property type="match status" value="1"/>
</dbReference>
<sequence length="217" mass="23708">MPDGTPADLPSRPASARPQDDGPDDGPDDGQDHLRPGREVGRARWAPAVVRRRAYTAALLAFRHLPAPVRRGVVRAVTPGFTVGAVVAVEHDGEVLFLRQPHRVGWSLPGGLLDAGERPADGVAREVHEETGMRVEVGLPVTTQVNARVRRVDVIYRLRTPTRPRVVVGGEAKDHRWIALDRLPEADDSTREIVDLLRRSEEPGCYDGRVLAPAPPP</sequence>
<feature type="domain" description="Nudix hydrolase" evidence="6">
    <location>
        <begin position="78"/>
        <end position="200"/>
    </location>
</feature>
<dbReference type="Proteomes" id="UP001387100">
    <property type="component" value="Unassembled WGS sequence"/>
</dbReference>
<keyword evidence="3 4" id="KW-0378">Hydrolase</keyword>